<dbReference type="PIRSF" id="PIRSF003097">
    <property type="entry name" value="FtsX"/>
    <property type="match status" value="1"/>
</dbReference>
<keyword evidence="15" id="KW-1185">Reference proteome</keyword>
<organism evidence="14 15">
    <name type="scientific">[Clostridium] polysaccharolyticum</name>
    <dbReference type="NCBI Taxonomy" id="29364"/>
    <lineage>
        <taxon>Bacteria</taxon>
        <taxon>Bacillati</taxon>
        <taxon>Bacillota</taxon>
        <taxon>Clostridia</taxon>
        <taxon>Lachnospirales</taxon>
        <taxon>Lachnospiraceae</taxon>
    </lineage>
</organism>
<evidence type="ECO:0000256" key="7">
    <source>
        <dbReference type="ARBA" id="ARBA00022989"/>
    </source>
</evidence>
<feature type="transmembrane region" description="Helical" evidence="11">
    <location>
        <begin position="172"/>
        <end position="197"/>
    </location>
</feature>
<comment type="function">
    <text evidence="10">Part of the ABC transporter FtsEX involved in asymmetric cellular division facilitating the initiation of sporulation.</text>
</comment>
<evidence type="ECO:0000256" key="5">
    <source>
        <dbReference type="ARBA" id="ARBA00022618"/>
    </source>
</evidence>
<dbReference type="Proteomes" id="UP000199800">
    <property type="component" value="Unassembled WGS sequence"/>
</dbReference>
<evidence type="ECO:0000256" key="10">
    <source>
        <dbReference type="PIRNR" id="PIRNR003097"/>
    </source>
</evidence>
<evidence type="ECO:0000256" key="8">
    <source>
        <dbReference type="ARBA" id="ARBA00023136"/>
    </source>
</evidence>
<evidence type="ECO:0000256" key="11">
    <source>
        <dbReference type="SAM" id="Phobius"/>
    </source>
</evidence>
<evidence type="ECO:0000259" key="13">
    <source>
        <dbReference type="Pfam" id="PF18075"/>
    </source>
</evidence>
<dbReference type="OrthoDB" id="9812531at2"/>
<feature type="transmembrane region" description="Helical" evidence="11">
    <location>
        <begin position="273"/>
        <end position="297"/>
    </location>
</feature>
<evidence type="ECO:0000256" key="2">
    <source>
        <dbReference type="ARBA" id="ARBA00007379"/>
    </source>
</evidence>
<dbReference type="InterPro" id="IPR058204">
    <property type="entry name" value="FtsX_firmicutes-type"/>
</dbReference>
<keyword evidence="4 10" id="KW-1003">Cell membrane</keyword>
<proteinExistence type="inferred from homology"/>
<evidence type="ECO:0000256" key="1">
    <source>
        <dbReference type="ARBA" id="ARBA00004651"/>
    </source>
</evidence>
<evidence type="ECO:0000313" key="15">
    <source>
        <dbReference type="Proteomes" id="UP000199800"/>
    </source>
</evidence>
<dbReference type="PROSITE" id="PS51257">
    <property type="entry name" value="PROKAR_LIPOPROTEIN"/>
    <property type="match status" value="1"/>
</dbReference>
<evidence type="ECO:0000256" key="4">
    <source>
        <dbReference type="ARBA" id="ARBA00022475"/>
    </source>
</evidence>
<keyword evidence="6 11" id="KW-0812">Transmembrane</keyword>
<comment type="subcellular location">
    <subcellularLocation>
        <location evidence="1">Cell membrane</location>
        <topology evidence="1">Multi-pass membrane protein</topology>
    </subcellularLocation>
</comment>
<gene>
    <name evidence="14" type="ORF">SAMN04487772_12336</name>
</gene>
<evidence type="ECO:0000256" key="6">
    <source>
        <dbReference type="ARBA" id="ARBA00022692"/>
    </source>
</evidence>
<dbReference type="AlphaFoldDB" id="A0A1I0EQ16"/>
<dbReference type="Gene3D" id="3.30.70.3040">
    <property type="match status" value="1"/>
</dbReference>
<name>A0A1I0EQ16_9FIRM</name>
<evidence type="ECO:0000259" key="12">
    <source>
        <dbReference type="Pfam" id="PF02687"/>
    </source>
</evidence>
<feature type="domain" description="FtsX extracellular" evidence="13">
    <location>
        <begin position="60"/>
        <end position="156"/>
    </location>
</feature>
<reference evidence="14 15" key="1">
    <citation type="submission" date="2016-10" db="EMBL/GenBank/DDBJ databases">
        <authorList>
            <person name="de Groot N.N."/>
        </authorList>
    </citation>
    <scope>NUCLEOTIDE SEQUENCE [LARGE SCALE GENOMIC DNA]</scope>
    <source>
        <strain evidence="14 15">DSM 1801</strain>
    </source>
</reference>
<dbReference type="EMBL" id="FOHN01000023">
    <property type="protein sequence ID" value="SET47299.1"/>
    <property type="molecule type" value="Genomic_DNA"/>
</dbReference>
<feature type="domain" description="ABC3 transporter permease C-terminal" evidence="12">
    <location>
        <begin position="179"/>
        <end position="293"/>
    </location>
</feature>
<feature type="transmembrane region" description="Helical" evidence="11">
    <location>
        <begin position="218"/>
        <end position="247"/>
    </location>
</feature>
<dbReference type="PANTHER" id="PTHR47755">
    <property type="entry name" value="CELL DIVISION PROTEIN FTSX"/>
    <property type="match status" value="1"/>
</dbReference>
<dbReference type="GO" id="GO:0005886">
    <property type="term" value="C:plasma membrane"/>
    <property type="evidence" value="ECO:0007669"/>
    <property type="project" value="UniProtKB-SubCell"/>
</dbReference>
<dbReference type="STRING" id="29364.SAMN04487772_12336"/>
<accession>A0A1I0EQ16</accession>
<sequence length="303" mass="33716">MKKINLFGYCIVQGVKNLRRNRMFSLASVGTITACLFLFGIFYAILMNFQYIINNAETSVGVTVFFDEGITDEAIEQIGVQIKKRPEVIECNYISAEEAWEKCKKEMFDGQEELTDTFSEDNPLADSASYEVFLSDINRQQGFVKYVKDLEGVRQVNNAESTVKSLSSFNALVAYASAAIIIILVAVSIFLISTAVTMGISIRREEIRIMRLVGASDFFVKAPFIVEGIIIGIVGTIVPLGILYVLYQKIISYVMNRFDVLSNLLTFLSADKVFHTLVPVSSVIGVGIGFVGSYITVRKHLKV</sequence>
<keyword evidence="9 10" id="KW-0131">Cell cycle</keyword>
<comment type="similarity">
    <text evidence="2 10">Belongs to the ABC-4 integral membrane protein family. FtsX subfamily.</text>
</comment>
<dbReference type="InterPro" id="IPR003838">
    <property type="entry name" value="ABC3_permease_C"/>
</dbReference>
<dbReference type="Pfam" id="PF02687">
    <property type="entry name" value="FtsX"/>
    <property type="match status" value="1"/>
</dbReference>
<dbReference type="GO" id="GO:0051301">
    <property type="term" value="P:cell division"/>
    <property type="evidence" value="ECO:0007669"/>
    <property type="project" value="UniProtKB-KW"/>
</dbReference>
<dbReference type="RefSeq" id="WP_092478586.1">
    <property type="nucleotide sequence ID" value="NZ_FOHN01000023.1"/>
</dbReference>
<evidence type="ECO:0000256" key="3">
    <source>
        <dbReference type="ARBA" id="ARBA00021907"/>
    </source>
</evidence>
<protein>
    <recommendedName>
        <fullName evidence="3 10">Cell division protein FtsX</fullName>
    </recommendedName>
</protein>
<dbReference type="InterPro" id="IPR040690">
    <property type="entry name" value="FtsX_ECD"/>
</dbReference>
<evidence type="ECO:0000256" key="9">
    <source>
        <dbReference type="ARBA" id="ARBA00023306"/>
    </source>
</evidence>
<dbReference type="NCBIfam" id="NF038347">
    <property type="entry name" value="FtsX_Gpos"/>
    <property type="match status" value="1"/>
</dbReference>
<dbReference type="Pfam" id="PF18075">
    <property type="entry name" value="FtsX_ECD"/>
    <property type="match status" value="1"/>
</dbReference>
<keyword evidence="7 11" id="KW-1133">Transmembrane helix</keyword>
<dbReference type="PANTHER" id="PTHR47755:SF1">
    <property type="entry name" value="CELL DIVISION PROTEIN FTSX"/>
    <property type="match status" value="1"/>
</dbReference>
<dbReference type="InterPro" id="IPR004513">
    <property type="entry name" value="FtsX"/>
</dbReference>
<evidence type="ECO:0000313" key="14">
    <source>
        <dbReference type="EMBL" id="SET47299.1"/>
    </source>
</evidence>
<feature type="transmembrane region" description="Helical" evidence="11">
    <location>
        <begin position="23"/>
        <end position="46"/>
    </location>
</feature>
<keyword evidence="8 10" id="KW-0472">Membrane</keyword>
<keyword evidence="5 10" id="KW-0132">Cell division</keyword>